<accession>A0A1M5VN60</accession>
<dbReference type="AlphaFoldDB" id="A0A1M5VN60"/>
<dbReference type="Proteomes" id="UP000189796">
    <property type="component" value="Chromosome I"/>
</dbReference>
<protein>
    <submittedName>
        <fullName evidence="1">Uncharacterized protein</fullName>
    </submittedName>
</protein>
<reference evidence="1 2" key="1">
    <citation type="submission" date="2016-11" db="EMBL/GenBank/DDBJ databases">
        <authorList>
            <person name="Jaros S."/>
            <person name="Januszkiewicz K."/>
            <person name="Wedrychowicz H."/>
        </authorList>
    </citation>
    <scope>NUCLEOTIDE SEQUENCE [LARGE SCALE GENOMIC DNA]</scope>
    <source>
        <strain evidence="1 2">GAS138</strain>
    </source>
</reference>
<evidence type="ECO:0000313" key="2">
    <source>
        <dbReference type="Proteomes" id="UP000189796"/>
    </source>
</evidence>
<sequence>MLGQPRAIIRRRISQLYARIMNTARKSRITAISFNPLHARGANDRAAILDVYRTTSAETAPAHLPAQSLARPISLITRAYLAS</sequence>
<dbReference type="EMBL" id="LT670817">
    <property type="protein sequence ID" value="SHH76363.1"/>
    <property type="molecule type" value="Genomic_DNA"/>
</dbReference>
<evidence type="ECO:0000313" key="1">
    <source>
        <dbReference type="EMBL" id="SHH76363.1"/>
    </source>
</evidence>
<name>A0A1M5VN60_9BRAD</name>
<proteinExistence type="predicted"/>
<gene>
    <name evidence="1" type="ORF">SAMN05443248_6049</name>
</gene>
<organism evidence="1 2">
    <name type="scientific">Bradyrhizobium erythrophlei</name>
    <dbReference type="NCBI Taxonomy" id="1437360"/>
    <lineage>
        <taxon>Bacteria</taxon>
        <taxon>Pseudomonadati</taxon>
        <taxon>Pseudomonadota</taxon>
        <taxon>Alphaproteobacteria</taxon>
        <taxon>Hyphomicrobiales</taxon>
        <taxon>Nitrobacteraceae</taxon>
        <taxon>Bradyrhizobium</taxon>
    </lineage>
</organism>